<accession>A0A975LBY5</accession>
<organism evidence="1 2">
    <name type="scientific">Nocardiopsis eucommiae</name>
    <dbReference type="NCBI Taxonomy" id="2831970"/>
    <lineage>
        <taxon>Bacteria</taxon>
        <taxon>Bacillati</taxon>
        <taxon>Actinomycetota</taxon>
        <taxon>Actinomycetes</taxon>
        <taxon>Streptosporangiales</taxon>
        <taxon>Nocardiopsidaceae</taxon>
        <taxon>Nocardiopsis</taxon>
    </lineage>
</organism>
<gene>
    <name evidence="1" type="ORF">KGD82_13040</name>
</gene>
<sequence>MRRACLRWPGTLARKDTVDTLGAPHTGALFALVTRLVEAVARGALARC</sequence>
<dbReference type="KEGG" id="nec:KGD82_13040"/>
<evidence type="ECO:0000313" key="1">
    <source>
        <dbReference type="EMBL" id="QVJ02981.1"/>
    </source>
</evidence>
<proteinExistence type="predicted"/>
<keyword evidence="2" id="KW-1185">Reference proteome</keyword>
<evidence type="ECO:0000313" key="2">
    <source>
        <dbReference type="Proteomes" id="UP000682416"/>
    </source>
</evidence>
<protein>
    <submittedName>
        <fullName evidence="1">Uncharacterized protein</fullName>
    </submittedName>
</protein>
<dbReference type="Proteomes" id="UP000682416">
    <property type="component" value="Chromosome"/>
</dbReference>
<reference evidence="1" key="1">
    <citation type="submission" date="2021-05" db="EMBL/GenBank/DDBJ databases">
        <authorList>
            <person name="Kaiqin L."/>
            <person name="Jian G."/>
        </authorList>
    </citation>
    <scope>NUCLEOTIDE SEQUENCE</scope>
    <source>
        <strain evidence="1">HDS5</strain>
    </source>
</reference>
<dbReference type="AlphaFoldDB" id="A0A975LBY5"/>
<name>A0A975LBY5_9ACTN</name>
<dbReference type="EMBL" id="CP074402">
    <property type="protein sequence ID" value="QVJ02981.1"/>
    <property type="molecule type" value="Genomic_DNA"/>
</dbReference>